<reference evidence="1 2" key="1">
    <citation type="submission" date="2016-10" db="EMBL/GenBank/DDBJ databases">
        <authorList>
            <person name="de Groot N.N."/>
        </authorList>
    </citation>
    <scope>NUCLEOTIDE SEQUENCE [LARGE SCALE GENOMIC DNA]</scope>
    <source>
        <strain evidence="1 2">DSM 1801</strain>
    </source>
</reference>
<accession>A0A1H9ZZC0</accession>
<dbReference type="RefSeq" id="WP_092476759.1">
    <property type="nucleotide sequence ID" value="NZ_FOHN01000004.1"/>
</dbReference>
<dbReference type="EMBL" id="FOHN01000004">
    <property type="protein sequence ID" value="SES86767.1"/>
    <property type="molecule type" value="Genomic_DNA"/>
</dbReference>
<evidence type="ECO:0000313" key="2">
    <source>
        <dbReference type="Proteomes" id="UP000199800"/>
    </source>
</evidence>
<dbReference type="AlphaFoldDB" id="A0A1H9ZZC0"/>
<evidence type="ECO:0000313" key="1">
    <source>
        <dbReference type="EMBL" id="SES86767.1"/>
    </source>
</evidence>
<dbReference type="InterPro" id="IPR017853">
    <property type="entry name" value="GH"/>
</dbReference>
<dbReference type="CDD" id="cd19608">
    <property type="entry name" value="GH113_mannanase-like"/>
    <property type="match status" value="1"/>
</dbReference>
<protein>
    <submittedName>
        <fullName evidence="1">Uncharacterized protein</fullName>
    </submittedName>
</protein>
<dbReference type="STRING" id="29364.SAMN04487772_104170"/>
<keyword evidence="2" id="KW-1185">Reference proteome</keyword>
<organism evidence="1 2">
    <name type="scientific">[Clostridium] polysaccharolyticum</name>
    <dbReference type="NCBI Taxonomy" id="29364"/>
    <lineage>
        <taxon>Bacteria</taxon>
        <taxon>Bacillati</taxon>
        <taxon>Bacillota</taxon>
        <taxon>Clostridia</taxon>
        <taxon>Lachnospirales</taxon>
        <taxon>Lachnospiraceae</taxon>
    </lineage>
</organism>
<dbReference type="Proteomes" id="UP000199800">
    <property type="component" value="Unassembled WGS sequence"/>
</dbReference>
<proteinExistence type="predicted"/>
<dbReference type="Gene3D" id="3.20.20.80">
    <property type="entry name" value="Glycosidases"/>
    <property type="match status" value="1"/>
</dbReference>
<dbReference type="Pfam" id="PF22612">
    <property type="entry name" value="GH113"/>
    <property type="match status" value="1"/>
</dbReference>
<dbReference type="SUPFAM" id="SSF51445">
    <property type="entry name" value="(Trans)glycosidases"/>
    <property type="match status" value="1"/>
</dbReference>
<gene>
    <name evidence="1" type="ORF">SAMN04487772_104170</name>
</gene>
<sequence length="315" mass="36760">MNNIKAINYTGFNYQCIGEEQTKENLRIMKKLTACNTVIIVLGALQEDSKSVYIDYQHAIMPKDSDLIDFIRYARKLELKVFLKPVIDCQDGSSRTGIQFFKASTAQENLWNQWYESYQKFILHYAKIAEKTRCEMFYIGSCLTKLMDRPDAWNDLIKQVRSCYQGKVTYEAEAYQEQKVPFWKELDAIATNGSFAKQDFQKELERIEKLALSCKKPLYLTECGCMSTIGASADPGRWQLEGKISLQEQVEYLEEVFIQCNRKSCVKGIGIWCWNNRRQSRNTAVKDKRYYIYGKPVCEFIFDEWSSESEIKQAI</sequence>
<dbReference type="OrthoDB" id="9773531at2"/>
<dbReference type="InterPro" id="IPR055151">
    <property type="entry name" value="GH113"/>
</dbReference>
<name>A0A1H9ZZC0_9FIRM</name>